<keyword evidence="2" id="KW-1185">Reference proteome</keyword>
<protein>
    <recommendedName>
        <fullName evidence="3">Acetamidase</fullName>
    </recommendedName>
</protein>
<accession>A0AAW1NMB9</accession>
<comment type="caution">
    <text evidence="1">The sequence shown here is derived from an EMBL/GenBank/DDBJ whole genome shotgun (WGS) entry which is preliminary data.</text>
</comment>
<dbReference type="AlphaFoldDB" id="A0AAW1NMB9"/>
<organism evidence="1 2">
    <name type="scientific">Symbiochloris irregularis</name>
    <dbReference type="NCBI Taxonomy" id="706552"/>
    <lineage>
        <taxon>Eukaryota</taxon>
        <taxon>Viridiplantae</taxon>
        <taxon>Chlorophyta</taxon>
        <taxon>core chlorophytes</taxon>
        <taxon>Trebouxiophyceae</taxon>
        <taxon>Trebouxiales</taxon>
        <taxon>Trebouxiaceae</taxon>
        <taxon>Symbiochloris</taxon>
    </lineage>
</organism>
<sequence length="447" mass="48798">MLYDPTRFIKDPANGATVNPIPCGVGTYLNGSSKNGHWGYWYDGIAPAMVITNGTNITVEMPTFGSSVAWEHMGEGDPGMEDLYGWTEDGPNVAFKGPNGTTNSHFMNGPIYVCGAEPGDVLQVDIVDLRTRPNPGKNNESWGFTANYGIGWTGYATPGFNASNMNQAVVFKAVKDNTTGRALWWEPEYTYNTADPRITAVTSCVPETAEMLYTTDAGAAYYNNTNWPMFGGVEVPCIDGNMTFIVPDELRSYAIKGKYRLPINMHIGNMGLAPALGAATSTAPPYRTGGNLDNRRIGIGATMYYPVEVAGGLLSMGDCHGHQGDGETAATGIETSLDGDFTVTLHKAGSLPKKLELLDYPLLENANEYIIHGFAYRDWAREIENPQINVGAYGPVGGVDLNRAMSVVYNETRDFLINMWFFDPVMWETQPYYQALVMDGTSRTSYP</sequence>
<proteinExistence type="predicted"/>
<evidence type="ECO:0000313" key="2">
    <source>
        <dbReference type="Proteomes" id="UP001465755"/>
    </source>
</evidence>
<dbReference type="GO" id="GO:0016811">
    <property type="term" value="F:hydrolase activity, acting on carbon-nitrogen (but not peptide) bonds, in linear amides"/>
    <property type="evidence" value="ECO:0007669"/>
    <property type="project" value="InterPro"/>
</dbReference>
<dbReference type="PANTHER" id="PTHR31891">
    <property type="entry name" value="FORMAMIDASE C869.04-RELATED"/>
    <property type="match status" value="1"/>
</dbReference>
<dbReference type="Pfam" id="PF03069">
    <property type="entry name" value="FmdA_AmdA"/>
    <property type="match status" value="2"/>
</dbReference>
<reference evidence="1 2" key="1">
    <citation type="journal article" date="2024" name="Nat. Commun.">
        <title>Phylogenomics reveals the evolutionary origins of lichenization in chlorophyte algae.</title>
        <authorList>
            <person name="Puginier C."/>
            <person name="Libourel C."/>
            <person name="Otte J."/>
            <person name="Skaloud P."/>
            <person name="Haon M."/>
            <person name="Grisel S."/>
            <person name="Petersen M."/>
            <person name="Berrin J.G."/>
            <person name="Delaux P.M."/>
            <person name="Dal Grande F."/>
            <person name="Keller J."/>
        </authorList>
    </citation>
    <scope>NUCLEOTIDE SEQUENCE [LARGE SCALE GENOMIC DNA]</scope>
    <source>
        <strain evidence="1 2">SAG 2036</strain>
    </source>
</reference>
<dbReference type="Gene3D" id="2.60.120.580">
    <property type="entry name" value="Acetamidase/Formamidase-like domains"/>
    <property type="match status" value="2"/>
</dbReference>
<gene>
    <name evidence="1" type="ORF">WJX73_007705</name>
</gene>
<name>A0AAW1NMB9_9CHLO</name>
<dbReference type="Proteomes" id="UP001465755">
    <property type="component" value="Unassembled WGS sequence"/>
</dbReference>
<dbReference type="EMBL" id="JALJOQ010000266">
    <property type="protein sequence ID" value="KAK9786686.1"/>
    <property type="molecule type" value="Genomic_DNA"/>
</dbReference>
<evidence type="ECO:0000313" key="1">
    <source>
        <dbReference type="EMBL" id="KAK9786686.1"/>
    </source>
</evidence>
<evidence type="ECO:0008006" key="3">
    <source>
        <dbReference type="Google" id="ProtNLM"/>
    </source>
</evidence>
<dbReference type="InterPro" id="IPR004304">
    <property type="entry name" value="FmdA_AmdA"/>
</dbReference>
<dbReference type="PANTHER" id="PTHR31891:SF1">
    <property type="entry name" value="FORMAMIDASE C869.04-RELATED"/>
    <property type="match status" value="1"/>
</dbReference>
<dbReference type="SUPFAM" id="SSF141130">
    <property type="entry name" value="Acetamidase/Formamidase-like"/>
    <property type="match status" value="1"/>
</dbReference>